<name>A0ABW4I131_9SPHN</name>
<accession>A0ABW4I131</accession>
<evidence type="ECO:0000313" key="1">
    <source>
        <dbReference type="EMBL" id="MFD1611146.1"/>
    </source>
</evidence>
<sequence length="323" mass="33491">MAEATASSVEDRALDALTKILETSISPEMQEAQQIILRRLALAGSLFPSRVPPPLNITEVGGYLNLLQDLPELRLQVLSSTLGVAGPNVAAGFGQPHTAITFVTRRNDRPAGPAQAATPVSYTIRSDFAPALDEALAAIRNLGGTLPLLSPARALPTAGPGVQPPDDLLAVTGRVLEIVPATALADPANDPIALGASGAGAPQVLARQVNSAAPGAGTIASASWNLWACTDTGCSQQAVTGLYIPVAPHLEAAGWHQDPLPAPTSLTDQGGWQRWTNISGLVAGRSRLGDELLLLYPSEDIARSSLATILDYRWNGATFAGSV</sequence>
<dbReference type="Proteomes" id="UP001597115">
    <property type="component" value="Unassembled WGS sequence"/>
</dbReference>
<gene>
    <name evidence="1" type="ORF">ACFSCW_04950</name>
</gene>
<proteinExistence type="predicted"/>
<dbReference type="EMBL" id="JBHUDY010000001">
    <property type="protein sequence ID" value="MFD1611146.1"/>
    <property type="molecule type" value="Genomic_DNA"/>
</dbReference>
<reference evidence="2" key="1">
    <citation type="journal article" date="2019" name="Int. J. Syst. Evol. Microbiol.">
        <title>The Global Catalogue of Microorganisms (GCM) 10K type strain sequencing project: providing services to taxonomists for standard genome sequencing and annotation.</title>
        <authorList>
            <consortium name="The Broad Institute Genomics Platform"/>
            <consortium name="The Broad Institute Genome Sequencing Center for Infectious Disease"/>
            <person name="Wu L."/>
            <person name="Ma J."/>
        </authorList>
    </citation>
    <scope>NUCLEOTIDE SEQUENCE [LARGE SCALE GENOMIC DNA]</scope>
    <source>
        <strain evidence="2">CGMCC 1.16275</strain>
    </source>
</reference>
<dbReference type="RefSeq" id="WP_380887487.1">
    <property type="nucleotide sequence ID" value="NZ_JBHUDY010000001.1"/>
</dbReference>
<keyword evidence="2" id="KW-1185">Reference proteome</keyword>
<organism evidence="1 2">
    <name type="scientific">Sphingomonas tabacisoli</name>
    <dbReference type="NCBI Taxonomy" id="2249466"/>
    <lineage>
        <taxon>Bacteria</taxon>
        <taxon>Pseudomonadati</taxon>
        <taxon>Pseudomonadota</taxon>
        <taxon>Alphaproteobacteria</taxon>
        <taxon>Sphingomonadales</taxon>
        <taxon>Sphingomonadaceae</taxon>
        <taxon>Sphingomonas</taxon>
    </lineage>
</organism>
<protein>
    <submittedName>
        <fullName evidence="1">Uncharacterized protein</fullName>
    </submittedName>
</protein>
<comment type="caution">
    <text evidence="1">The sequence shown here is derived from an EMBL/GenBank/DDBJ whole genome shotgun (WGS) entry which is preliminary data.</text>
</comment>
<evidence type="ECO:0000313" key="2">
    <source>
        <dbReference type="Proteomes" id="UP001597115"/>
    </source>
</evidence>